<feature type="domain" description="PIN" evidence="1">
    <location>
        <begin position="4"/>
        <end position="117"/>
    </location>
</feature>
<dbReference type="InterPro" id="IPR041705">
    <property type="entry name" value="PIN_Sll0205"/>
</dbReference>
<dbReference type="InterPro" id="IPR002716">
    <property type="entry name" value="PIN_dom"/>
</dbReference>
<dbReference type="InterPro" id="IPR052919">
    <property type="entry name" value="TA_system_RNase"/>
</dbReference>
<sequence length="128" mass="13683">MRLLLDTQIVLWALTGSARLGAMAHDLIADPGNEIYVSTASIWEIAIKHALGRGQMPVSGARAAELCAAAGYRELPVAWRHAVVVETLPPLHADPFDRILVAQATAEPMRLLSRDATVASYGAIVMAV</sequence>
<dbReference type="Gene3D" id="3.40.50.1010">
    <property type="entry name" value="5'-nuclease"/>
    <property type="match status" value="1"/>
</dbReference>
<dbReference type="Proteomes" id="UP000020077">
    <property type="component" value="Unassembled WGS sequence"/>
</dbReference>
<dbReference type="AlphaFoldDB" id="A0A080LVZ4"/>
<comment type="caution">
    <text evidence="2">The sequence shown here is derived from an EMBL/GenBank/DDBJ whole genome shotgun (WGS) entry which is preliminary data.</text>
</comment>
<evidence type="ECO:0000313" key="3">
    <source>
        <dbReference type="Proteomes" id="UP000020077"/>
    </source>
</evidence>
<dbReference type="EMBL" id="JDVG02000333">
    <property type="protein sequence ID" value="KFB72818.1"/>
    <property type="molecule type" value="Genomic_DNA"/>
</dbReference>
<proteinExistence type="predicted"/>
<organism evidence="2 3">
    <name type="scientific">Candidatus Accumulibacter phosphatis</name>
    <dbReference type="NCBI Taxonomy" id="327160"/>
    <lineage>
        <taxon>Bacteria</taxon>
        <taxon>Pseudomonadati</taxon>
        <taxon>Pseudomonadota</taxon>
        <taxon>Betaproteobacteria</taxon>
        <taxon>Candidatus Accumulibacter</taxon>
    </lineage>
</organism>
<name>A0A080LVZ4_9PROT</name>
<evidence type="ECO:0000259" key="1">
    <source>
        <dbReference type="Pfam" id="PF01850"/>
    </source>
</evidence>
<dbReference type="SUPFAM" id="SSF88723">
    <property type="entry name" value="PIN domain-like"/>
    <property type="match status" value="1"/>
</dbReference>
<protein>
    <recommendedName>
        <fullName evidence="1">PIN domain-containing protein</fullName>
    </recommendedName>
</protein>
<dbReference type="Pfam" id="PF01850">
    <property type="entry name" value="PIN"/>
    <property type="match status" value="1"/>
</dbReference>
<gene>
    <name evidence="2" type="ORF">AW09_001972</name>
</gene>
<dbReference type="CDD" id="cd09872">
    <property type="entry name" value="PIN_Sll0205-like"/>
    <property type="match status" value="1"/>
</dbReference>
<dbReference type="PANTHER" id="PTHR36173">
    <property type="entry name" value="RIBONUCLEASE VAPC16-RELATED"/>
    <property type="match status" value="1"/>
</dbReference>
<evidence type="ECO:0000313" key="2">
    <source>
        <dbReference type="EMBL" id="KFB72818.1"/>
    </source>
</evidence>
<accession>A0A080LVZ4</accession>
<reference evidence="2 3" key="1">
    <citation type="submission" date="2014-02" db="EMBL/GenBank/DDBJ databases">
        <title>Expanding our view of genomic diversity in Candidatus Accumulibacter clades.</title>
        <authorList>
            <person name="Skennerton C.T."/>
            <person name="Barr J.J."/>
            <person name="Slater F.R."/>
            <person name="Bond P.L."/>
            <person name="Tyson G.W."/>
        </authorList>
    </citation>
    <scope>NUCLEOTIDE SEQUENCE [LARGE SCALE GENOMIC DNA]</scope>
    <source>
        <strain evidence="3">BA-91</strain>
    </source>
</reference>
<dbReference type="PANTHER" id="PTHR36173:SF2">
    <property type="entry name" value="RIBONUCLEASE VAPC16"/>
    <property type="match status" value="1"/>
</dbReference>
<dbReference type="InterPro" id="IPR029060">
    <property type="entry name" value="PIN-like_dom_sf"/>
</dbReference>